<evidence type="ECO:0000313" key="2">
    <source>
        <dbReference type="Proteomes" id="UP001632038"/>
    </source>
</evidence>
<name>A0ABD3DF21_9LAMI</name>
<comment type="caution">
    <text evidence="1">The sequence shown here is derived from an EMBL/GenBank/DDBJ whole genome shotgun (WGS) entry which is preliminary data.</text>
</comment>
<dbReference type="EMBL" id="JAVIJP010000018">
    <property type="protein sequence ID" value="KAL3639521.1"/>
    <property type="molecule type" value="Genomic_DNA"/>
</dbReference>
<evidence type="ECO:0000313" key="1">
    <source>
        <dbReference type="EMBL" id="KAL3639521.1"/>
    </source>
</evidence>
<organism evidence="1 2">
    <name type="scientific">Castilleja foliolosa</name>
    <dbReference type="NCBI Taxonomy" id="1961234"/>
    <lineage>
        <taxon>Eukaryota</taxon>
        <taxon>Viridiplantae</taxon>
        <taxon>Streptophyta</taxon>
        <taxon>Embryophyta</taxon>
        <taxon>Tracheophyta</taxon>
        <taxon>Spermatophyta</taxon>
        <taxon>Magnoliopsida</taxon>
        <taxon>eudicotyledons</taxon>
        <taxon>Gunneridae</taxon>
        <taxon>Pentapetalae</taxon>
        <taxon>asterids</taxon>
        <taxon>lamiids</taxon>
        <taxon>Lamiales</taxon>
        <taxon>Orobanchaceae</taxon>
        <taxon>Pedicularideae</taxon>
        <taxon>Castillejinae</taxon>
        <taxon>Castilleja</taxon>
    </lineage>
</organism>
<reference evidence="2" key="1">
    <citation type="journal article" date="2024" name="IScience">
        <title>Strigolactones Initiate the Formation of Haustorium-like Structures in Castilleja.</title>
        <authorList>
            <person name="Buerger M."/>
            <person name="Peterson D."/>
            <person name="Chory J."/>
        </authorList>
    </citation>
    <scope>NUCLEOTIDE SEQUENCE [LARGE SCALE GENOMIC DNA]</scope>
</reference>
<proteinExistence type="predicted"/>
<accession>A0ABD3DF21</accession>
<sequence length="76" mass="8416">MAAAQAIRRFGVEDWKSPKVILSQSPQNHFIPKSPKPISLKSPITNLNFPKPLIVDPALPGDNRRLCNLSGEKKRG</sequence>
<gene>
    <name evidence="1" type="ORF">CASFOL_017428</name>
</gene>
<keyword evidence="2" id="KW-1185">Reference proteome</keyword>
<dbReference type="AlphaFoldDB" id="A0ABD3DF21"/>
<protein>
    <submittedName>
        <fullName evidence="1">Uncharacterized protein</fullName>
    </submittedName>
</protein>
<dbReference type="Proteomes" id="UP001632038">
    <property type="component" value="Unassembled WGS sequence"/>
</dbReference>